<protein>
    <submittedName>
        <fullName evidence="2">Transcriptional regulator</fullName>
    </submittedName>
</protein>
<dbReference type="GO" id="GO:0003677">
    <property type="term" value="F:DNA binding"/>
    <property type="evidence" value="ECO:0007669"/>
    <property type="project" value="InterPro"/>
</dbReference>
<dbReference type="SMART" id="SM00530">
    <property type="entry name" value="HTH_XRE"/>
    <property type="match status" value="1"/>
</dbReference>
<comment type="caution">
    <text evidence="2">The sequence shown here is derived from an EMBL/GenBank/DDBJ whole genome shotgun (WGS) entry which is preliminary data.</text>
</comment>
<keyword evidence="3" id="KW-1185">Reference proteome</keyword>
<dbReference type="Proteomes" id="UP000610966">
    <property type="component" value="Unassembled WGS sequence"/>
</dbReference>
<dbReference type="CDD" id="cd00093">
    <property type="entry name" value="HTH_XRE"/>
    <property type="match status" value="1"/>
</dbReference>
<dbReference type="PROSITE" id="PS50943">
    <property type="entry name" value="HTH_CROC1"/>
    <property type="match status" value="1"/>
</dbReference>
<dbReference type="RefSeq" id="WP_055483441.1">
    <property type="nucleotide sequence ID" value="NZ_BOOG01000007.1"/>
</dbReference>
<evidence type="ECO:0000313" key="3">
    <source>
        <dbReference type="Proteomes" id="UP000610966"/>
    </source>
</evidence>
<dbReference type="Gene3D" id="1.10.260.40">
    <property type="entry name" value="lambda repressor-like DNA-binding domains"/>
    <property type="match status" value="1"/>
</dbReference>
<proteinExistence type="predicted"/>
<evidence type="ECO:0000259" key="1">
    <source>
        <dbReference type="PROSITE" id="PS50943"/>
    </source>
</evidence>
<dbReference type="InterPro" id="IPR043917">
    <property type="entry name" value="DUF5753"/>
</dbReference>
<gene>
    <name evidence="2" type="ORF">Mth01_06390</name>
</gene>
<dbReference type="Pfam" id="PF13560">
    <property type="entry name" value="HTH_31"/>
    <property type="match status" value="1"/>
</dbReference>
<feature type="domain" description="HTH cro/C1-type" evidence="1">
    <location>
        <begin position="20"/>
        <end position="82"/>
    </location>
</feature>
<dbReference type="InterPro" id="IPR010982">
    <property type="entry name" value="Lambda_DNA-bd_dom_sf"/>
</dbReference>
<dbReference type="AlphaFoldDB" id="A0A8J3VXX9"/>
<accession>A0A8J3VXX9</accession>
<dbReference type="EMBL" id="BOOG01000007">
    <property type="protein sequence ID" value="GIH68386.1"/>
    <property type="molecule type" value="Genomic_DNA"/>
</dbReference>
<dbReference type="Pfam" id="PF19054">
    <property type="entry name" value="DUF5753"/>
    <property type="match status" value="1"/>
</dbReference>
<evidence type="ECO:0000313" key="2">
    <source>
        <dbReference type="EMBL" id="GIH68386.1"/>
    </source>
</evidence>
<organism evidence="2 3">
    <name type="scientific">Sphaerimonospora thailandensis</name>
    <dbReference type="NCBI Taxonomy" id="795644"/>
    <lineage>
        <taxon>Bacteria</taxon>
        <taxon>Bacillati</taxon>
        <taxon>Actinomycetota</taxon>
        <taxon>Actinomycetes</taxon>
        <taxon>Streptosporangiales</taxon>
        <taxon>Streptosporangiaceae</taxon>
        <taxon>Sphaerimonospora</taxon>
    </lineage>
</organism>
<dbReference type="SUPFAM" id="SSF47413">
    <property type="entry name" value="lambda repressor-like DNA-binding domains"/>
    <property type="match status" value="1"/>
</dbReference>
<reference evidence="2" key="1">
    <citation type="submission" date="2021-01" db="EMBL/GenBank/DDBJ databases">
        <title>Whole genome shotgun sequence of Sphaerimonospora thailandensis NBRC 107569.</title>
        <authorList>
            <person name="Komaki H."/>
            <person name="Tamura T."/>
        </authorList>
    </citation>
    <scope>NUCLEOTIDE SEQUENCE</scope>
    <source>
        <strain evidence="2">NBRC 107569</strain>
    </source>
</reference>
<name>A0A8J3VXX9_9ACTN</name>
<sequence>MPDMKQPPWSLVLSEVGLRFEELRERRNMTQGEVAEHPVLRERGIRIDKSGLSRLERGQRRRVPRELAEALLECYQADAAERSEILQLVSADTTPAGRPRPALWRRNAALLGPMQFEGFLKMERRASALFNYERALIPGLLQTPGYARLVIAGMRPELRPSEVKALVDVRMDRQQQVSDGALQDFRALIDEGALRHIVGDRAVTQTQLERLLAESEQPRNTIRVLPDSIGCHPGMAGPFVLMHFPEAARAVVWVETMASSVYFDGEADVRRYTEAFTDLWERALSPNDTRVRLNEMIKELQQ</sequence>
<dbReference type="InterPro" id="IPR001387">
    <property type="entry name" value="Cro/C1-type_HTH"/>
</dbReference>